<comment type="similarity">
    <text evidence="1">Belongs to the PI3/PI4-kinase family. Type II PI4K subfamily.</text>
</comment>
<evidence type="ECO:0000259" key="9">
    <source>
        <dbReference type="PROSITE" id="PS50290"/>
    </source>
</evidence>
<dbReference type="EMBL" id="HG739146">
    <property type="protein sequence ID" value="CDP12169.1"/>
    <property type="molecule type" value="Genomic_DNA"/>
</dbReference>
<dbReference type="Gramene" id="CDP12169">
    <property type="protein sequence ID" value="CDP12169"/>
    <property type="gene ID" value="GSCOC_T00035572001"/>
</dbReference>
<evidence type="ECO:0000256" key="5">
    <source>
        <dbReference type="ARBA" id="ARBA00022741"/>
    </source>
</evidence>
<accession>A0A068UV86</accession>
<evidence type="ECO:0000256" key="7">
    <source>
        <dbReference type="ARBA" id="ARBA00022840"/>
    </source>
</evidence>
<keyword evidence="4" id="KW-0677">Repeat</keyword>
<keyword evidence="11" id="KW-1185">Reference proteome</keyword>
<dbReference type="Pfam" id="PF00454">
    <property type="entry name" value="PI3_PI4_kinase"/>
    <property type="match status" value="1"/>
</dbReference>
<evidence type="ECO:0000256" key="3">
    <source>
        <dbReference type="ARBA" id="ARBA00022679"/>
    </source>
</evidence>
<dbReference type="Pfam" id="PF00240">
    <property type="entry name" value="ubiquitin"/>
    <property type="match status" value="2"/>
</dbReference>
<evidence type="ECO:0000259" key="8">
    <source>
        <dbReference type="PROSITE" id="PS50053"/>
    </source>
</evidence>
<dbReference type="SUPFAM" id="SSF56112">
    <property type="entry name" value="Protein kinase-like (PK-like)"/>
    <property type="match status" value="1"/>
</dbReference>
<feature type="domain" description="PI3K/PI4K catalytic" evidence="9">
    <location>
        <begin position="268"/>
        <end position="566"/>
    </location>
</feature>
<dbReference type="AlphaFoldDB" id="A0A068UV86"/>
<feature type="domain" description="Ubiquitin-like" evidence="8">
    <location>
        <begin position="110"/>
        <end position="187"/>
    </location>
</feature>
<keyword evidence="7" id="KW-0067">ATP-binding</keyword>
<evidence type="ECO:0000313" key="11">
    <source>
        <dbReference type="Proteomes" id="UP000295252"/>
    </source>
</evidence>
<reference evidence="11" key="1">
    <citation type="journal article" date="2014" name="Science">
        <title>The coffee genome provides insight into the convergent evolution of caffeine biosynthesis.</title>
        <authorList>
            <person name="Denoeud F."/>
            <person name="Carretero-Paulet L."/>
            <person name="Dereeper A."/>
            <person name="Droc G."/>
            <person name="Guyot R."/>
            <person name="Pietrella M."/>
            <person name="Zheng C."/>
            <person name="Alberti A."/>
            <person name="Anthony F."/>
            <person name="Aprea G."/>
            <person name="Aury J.M."/>
            <person name="Bento P."/>
            <person name="Bernard M."/>
            <person name="Bocs S."/>
            <person name="Campa C."/>
            <person name="Cenci A."/>
            <person name="Combes M.C."/>
            <person name="Crouzillat D."/>
            <person name="Da Silva C."/>
            <person name="Daddiego L."/>
            <person name="De Bellis F."/>
            <person name="Dussert S."/>
            <person name="Garsmeur O."/>
            <person name="Gayraud T."/>
            <person name="Guignon V."/>
            <person name="Jahn K."/>
            <person name="Jamilloux V."/>
            <person name="Joet T."/>
            <person name="Labadie K."/>
            <person name="Lan T."/>
            <person name="Leclercq J."/>
            <person name="Lepelley M."/>
            <person name="Leroy T."/>
            <person name="Li L.T."/>
            <person name="Librado P."/>
            <person name="Lopez L."/>
            <person name="Munoz A."/>
            <person name="Noel B."/>
            <person name="Pallavicini A."/>
            <person name="Perrotta G."/>
            <person name="Poncet V."/>
            <person name="Pot D."/>
            <person name="Priyono X."/>
            <person name="Rigoreau M."/>
            <person name="Rouard M."/>
            <person name="Rozas J."/>
            <person name="Tranchant-Dubreuil C."/>
            <person name="VanBuren R."/>
            <person name="Zhang Q."/>
            <person name="Andrade A.C."/>
            <person name="Argout X."/>
            <person name="Bertrand B."/>
            <person name="de Kochko A."/>
            <person name="Graziosi G."/>
            <person name="Henry R.J."/>
            <person name="Jayarama X."/>
            <person name="Ming R."/>
            <person name="Nagai C."/>
            <person name="Rounsley S."/>
            <person name="Sankoff D."/>
            <person name="Giuliano G."/>
            <person name="Albert V.A."/>
            <person name="Wincker P."/>
            <person name="Lashermes P."/>
        </authorList>
    </citation>
    <scope>NUCLEOTIDE SEQUENCE [LARGE SCALE GENOMIC DNA]</scope>
    <source>
        <strain evidence="11">cv. DH200-94</strain>
    </source>
</reference>
<sequence>MSVADVALSPISEESVRSSGYIINRLNLTSGESIVIYLTLAGSVIPMKVLESDSIGSVKLRIQKCKGCVVKRQKLVFGGRELARSDSLVKDYGISSGNVLHLIVKLSDTVQVTVRTICEREYEFHVDRHRNVGYLKRVIAKKAEGFTNTEDQEVLYNGQKLEEHRLIDDVCKFSEAILHLVVENSAKVRAKPIEKDVEFSIVAANCSERTHEEKVQEEKEQTTDYQVTSWKPQDKSSLLEPVIVNPKVKFPLFVQQMIDSVLEGLENGRPPLRSSEGTGGTYFMQDASGDKSVAVFKPIDEEPMAVNNPHGLPLSLNGEGLKKGTRVGEGALREVAAYILDHPKNGPRCLSNWDVGFAGVPPTLMVQCSHKEFYHPEGYENPHNYMKLGSLQMFMSNSGSCEDMGPRDFPVEEVHKISVLDIRTANADRHAGNILVTREGKQGRIELIPIDHGYCLPEIFEDCTFDWLYWPQARVPFSPETTSYINTLDAELDIRLLKFYGLDLSLECARTFRISTMLLKKGAARGLTPFAIGSMMCRESLNKKSMIEEIIHEAQESMLPGMSEAAFLEMVSDIMDIQLDKLIESPS</sequence>
<dbReference type="FunFam" id="3.10.20.90:FF:000307">
    <property type="entry name" value="Phosphatidylinositol 4-kinase gamma 4"/>
    <property type="match status" value="1"/>
</dbReference>
<feature type="domain" description="Ubiquitin-like" evidence="8">
    <location>
        <begin position="34"/>
        <end position="109"/>
    </location>
</feature>
<dbReference type="Proteomes" id="UP000295252">
    <property type="component" value="Chromosome X"/>
</dbReference>
<dbReference type="PANTHER" id="PTHR45800:SF5">
    <property type="entry name" value="PHOSPHATIDYLINOSITOL 4-KINASE GAMMA 2"/>
    <property type="match status" value="1"/>
</dbReference>
<dbReference type="OMA" id="SDMIFIV"/>
<keyword evidence="6" id="KW-0418">Kinase</keyword>
<gene>
    <name evidence="10" type="ORF">GSCOC_T00035572001</name>
</gene>
<dbReference type="SUPFAM" id="SSF54236">
    <property type="entry name" value="Ubiquitin-like"/>
    <property type="match status" value="2"/>
</dbReference>
<dbReference type="PANTHER" id="PTHR45800">
    <property type="entry name" value="PHOSPHATIDYLINOSITOL 4-KINASE GAMMA"/>
    <property type="match status" value="1"/>
</dbReference>
<proteinExistence type="inferred from homology"/>
<dbReference type="InterPro" id="IPR029071">
    <property type="entry name" value="Ubiquitin-like_domsf"/>
</dbReference>
<keyword evidence="5" id="KW-0547">Nucleotide-binding</keyword>
<dbReference type="InterPro" id="IPR011009">
    <property type="entry name" value="Kinase-like_dom_sf"/>
</dbReference>
<dbReference type="SMART" id="SM00213">
    <property type="entry name" value="UBQ"/>
    <property type="match status" value="2"/>
</dbReference>
<dbReference type="OrthoDB" id="5839at2759"/>
<protein>
    <recommendedName>
        <fullName evidence="2">1-phosphatidylinositol 4-kinase</fullName>
        <ecNumber evidence="2">2.7.1.67</ecNumber>
    </recommendedName>
</protein>
<dbReference type="PROSITE" id="PS50290">
    <property type="entry name" value="PI3_4_KINASE_3"/>
    <property type="match status" value="1"/>
</dbReference>
<dbReference type="PhylomeDB" id="A0A068UV86"/>
<keyword evidence="3" id="KW-0808">Transferase</keyword>
<evidence type="ECO:0000313" key="10">
    <source>
        <dbReference type="EMBL" id="CDP12169.1"/>
    </source>
</evidence>
<dbReference type="InterPro" id="IPR000403">
    <property type="entry name" value="PI3/4_kinase_cat_dom"/>
</dbReference>
<dbReference type="STRING" id="49390.A0A068UV86"/>
<organism evidence="10 11">
    <name type="scientific">Coffea canephora</name>
    <name type="common">Robusta coffee</name>
    <dbReference type="NCBI Taxonomy" id="49390"/>
    <lineage>
        <taxon>Eukaryota</taxon>
        <taxon>Viridiplantae</taxon>
        <taxon>Streptophyta</taxon>
        <taxon>Embryophyta</taxon>
        <taxon>Tracheophyta</taxon>
        <taxon>Spermatophyta</taxon>
        <taxon>Magnoliopsida</taxon>
        <taxon>eudicotyledons</taxon>
        <taxon>Gunneridae</taxon>
        <taxon>Pentapetalae</taxon>
        <taxon>asterids</taxon>
        <taxon>lamiids</taxon>
        <taxon>Gentianales</taxon>
        <taxon>Rubiaceae</taxon>
        <taxon>Ixoroideae</taxon>
        <taxon>Gardenieae complex</taxon>
        <taxon>Bertiereae - Coffeeae clade</taxon>
        <taxon>Coffeeae</taxon>
        <taxon>Coffea</taxon>
    </lineage>
</organism>
<name>A0A068UV86_COFCA</name>
<dbReference type="GO" id="GO:0005524">
    <property type="term" value="F:ATP binding"/>
    <property type="evidence" value="ECO:0007669"/>
    <property type="project" value="UniProtKB-KW"/>
</dbReference>
<dbReference type="InterPro" id="IPR044571">
    <property type="entry name" value="P4KG1-8"/>
</dbReference>
<dbReference type="CDD" id="cd17039">
    <property type="entry name" value="Ubl_ubiquitin_like"/>
    <property type="match status" value="1"/>
</dbReference>
<dbReference type="InParanoid" id="A0A068UV86"/>
<evidence type="ECO:0000256" key="4">
    <source>
        <dbReference type="ARBA" id="ARBA00022737"/>
    </source>
</evidence>
<dbReference type="Gene3D" id="3.10.20.90">
    <property type="entry name" value="Phosphatidylinositol 3-kinase Catalytic Subunit, Chain A, domain 1"/>
    <property type="match status" value="2"/>
</dbReference>
<dbReference type="InterPro" id="IPR000626">
    <property type="entry name" value="Ubiquitin-like_dom"/>
</dbReference>
<dbReference type="GO" id="GO:0004430">
    <property type="term" value="F:1-phosphatidylinositol 4-kinase activity"/>
    <property type="evidence" value="ECO:0007669"/>
    <property type="project" value="UniProtKB-EC"/>
</dbReference>
<evidence type="ECO:0000256" key="1">
    <source>
        <dbReference type="ARBA" id="ARBA00008941"/>
    </source>
</evidence>
<dbReference type="PROSITE" id="PS50053">
    <property type="entry name" value="UBIQUITIN_2"/>
    <property type="match status" value="2"/>
</dbReference>
<evidence type="ECO:0000256" key="2">
    <source>
        <dbReference type="ARBA" id="ARBA00012169"/>
    </source>
</evidence>
<evidence type="ECO:0000256" key="6">
    <source>
        <dbReference type="ARBA" id="ARBA00022777"/>
    </source>
</evidence>
<dbReference type="EC" id="2.7.1.67" evidence="2"/>